<keyword evidence="2" id="KW-1185">Reference proteome</keyword>
<dbReference type="OrthoDB" id="4731917at2"/>
<name>A0A1X0DIX7_9MYCO</name>
<dbReference type="RefSeq" id="WP_083029825.1">
    <property type="nucleotide sequence ID" value="NZ_AP022618.1"/>
</dbReference>
<comment type="caution">
    <text evidence="1">The sequence shown here is derived from an EMBL/GenBank/DDBJ whole genome shotgun (WGS) entry which is preliminary data.</text>
</comment>
<evidence type="ECO:0000313" key="2">
    <source>
        <dbReference type="Proteomes" id="UP000192801"/>
    </source>
</evidence>
<reference evidence="1 2" key="1">
    <citation type="submission" date="2016-12" db="EMBL/GenBank/DDBJ databases">
        <title>The new phylogeny of genus Mycobacterium.</title>
        <authorList>
            <person name="Tortoli E."/>
            <person name="Trovato A."/>
            <person name="Cirillo D.M."/>
        </authorList>
    </citation>
    <scope>NUCLEOTIDE SEQUENCE [LARGE SCALE GENOMIC DNA]</scope>
    <source>
        <strain evidence="1 2">DSM 45130</strain>
    </source>
</reference>
<proteinExistence type="predicted"/>
<organism evidence="1 2">
    <name type="scientific">Mycolicibacterium insubricum</name>
    <dbReference type="NCBI Taxonomy" id="444597"/>
    <lineage>
        <taxon>Bacteria</taxon>
        <taxon>Bacillati</taxon>
        <taxon>Actinomycetota</taxon>
        <taxon>Actinomycetes</taxon>
        <taxon>Mycobacteriales</taxon>
        <taxon>Mycobacteriaceae</taxon>
        <taxon>Mycolicibacterium</taxon>
    </lineage>
</organism>
<dbReference type="Proteomes" id="UP000192801">
    <property type="component" value="Unassembled WGS sequence"/>
</dbReference>
<evidence type="ECO:0000313" key="1">
    <source>
        <dbReference type="EMBL" id="ORA72152.1"/>
    </source>
</evidence>
<dbReference type="EMBL" id="MVHS01000009">
    <property type="protein sequence ID" value="ORA72152.1"/>
    <property type="molecule type" value="Genomic_DNA"/>
</dbReference>
<sequence>MSNHHGDQHGGRRRLWWTAGLVGAGAGAAAIAVGTGALRPAGPGEHAPTAAELAQQRCQSDVLQRLVSPAAATITELRTEASTLDTDGRDFSSLNASEPLTGIDASRITVLNVSGVTHAPSEVGSTIEDHFDCRAYFVDGALAHTLVVFDHGH</sequence>
<gene>
    <name evidence="1" type="ORF">BST26_05835</name>
</gene>
<protein>
    <submittedName>
        <fullName evidence="1">Uncharacterized protein</fullName>
    </submittedName>
</protein>
<dbReference type="AlphaFoldDB" id="A0A1X0DIX7"/>
<accession>A0A1X0DIX7</accession>